<evidence type="ECO:0000313" key="2">
    <source>
        <dbReference type="Proteomes" id="UP001417504"/>
    </source>
</evidence>
<accession>A0AAP0K433</accession>
<protein>
    <submittedName>
        <fullName evidence="1">Uncharacterized protein</fullName>
    </submittedName>
</protein>
<comment type="caution">
    <text evidence="1">The sequence shown here is derived from an EMBL/GenBank/DDBJ whole genome shotgun (WGS) entry which is preliminary data.</text>
</comment>
<dbReference type="AlphaFoldDB" id="A0AAP0K433"/>
<gene>
    <name evidence="1" type="ORF">Sjap_004626</name>
</gene>
<keyword evidence="2" id="KW-1185">Reference proteome</keyword>
<name>A0AAP0K433_9MAGN</name>
<sequence>MPFRSLDLTICPLKFPTPIDLSISHPHCSISQPPPLLPRTPSPPPIVTTDSFSIYNIVEIVARPSLPAVTHFTLKENCQNSAMDVRPVAREEQ</sequence>
<dbReference type="EMBL" id="JBBNAE010000002">
    <property type="protein sequence ID" value="KAK9144723.1"/>
    <property type="molecule type" value="Genomic_DNA"/>
</dbReference>
<organism evidence="1 2">
    <name type="scientific">Stephania japonica</name>
    <dbReference type="NCBI Taxonomy" id="461633"/>
    <lineage>
        <taxon>Eukaryota</taxon>
        <taxon>Viridiplantae</taxon>
        <taxon>Streptophyta</taxon>
        <taxon>Embryophyta</taxon>
        <taxon>Tracheophyta</taxon>
        <taxon>Spermatophyta</taxon>
        <taxon>Magnoliopsida</taxon>
        <taxon>Ranunculales</taxon>
        <taxon>Menispermaceae</taxon>
        <taxon>Menispermoideae</taxon>
        <taxon>Cissampelideae</taxon>
        <taxon>Stephania</taxon>
    </lineage>
</organism>
<proteinExistence type="predicted"/>
<dbReference type="Proteomes" id="UP001417504">
    <property type="component" value="Unassembled WGS sequence"/>
</dbReference>
<evidence type="ECO:0000313" key="1">
    <source>
        <dbReference type="EMBL" id="KAK9144723.1"/>
    </source>
</evidence>
<reference evidence="1 2" key="1">
    <citation type="submission" date="2024-01" db="EMBL/GenBank/DDBJ databases">
        <title>Genome assemblies of Stephania.</title>
        <authorList>
            <person name="Yang L."/>
        </authorList>
    </citation>
    <scope>NUCLEOTIDE SEQUENCE [LARGE SCALE GENOMIC DNA]</scope>
    <source>
        <strain evidence="1">QJT</strain>
        <tissue evidence="1">Leaf</tissue>
    </source>
</reference>